<evidence type="ECO:0008006" key="3">
    <source>
        <dbReference type="Google" id="ProtNLM"/>
    </source>
</evidence>
<dbReference type="EMBL" id="JARKIF010000024">
    <property type="protein sequence ID" value="KAJ7615454.1"/>
    <property type="molecule type" value="Genomic_DNA"/>
</dbReference>
<sequence length="482" mass="54639">MATAQLRARLAQIDAKIASLESQQALLHAERQTITQKLAVAIYPVLTLPHDVVSEIFLHCIDEDENRYKACIPVTLASVCSPWRAVALHTHGIWTHLETSLFKHPQRAENLLRMHVTRSGSLPLDLRIYSLDLVHPTHENFLRIFGDCSARWGSLYLSSCGPITLPEYIRGPFPHLRRLILASGRNAPLPHLFDAPNLVQVEFEEMDIPGEWRFCLPWSQLTTLRLDHVGLTRCIEIVELTSNLERLEILCEDWREALVSPRRSILLPRLHTLILGLCTSAQIIPHLVLPALREFDTGSQDGGISGWRSDLQALITRSGCALETLRLSFTDIQVEQRISPILEGTPTVRNLIVSCHGFDSEAFTAFLDGFIREPPVLLALEHLELKRCEAKIALQPLLVSFKLSFDQDPYGLQERLDYHQEDSHWVPVDMNQQDAEMQAALIRLGELRAGGLTMDLRSELKWFDEYITAGVIEELMDSKIML</sequence>
<organism evidence="1 2">
    <name type="scientific">Roridomyces roridus</name>
    <dbReference type="NCBI Taxonomy" id="1738132"/>
    <lineage>
        <taxon>Eukaryota</taxon>
        <taxon>Fungi</taxon>
        <taxon>Dikarya</taxon>
        <taxon>Basidiomycota</taxon>
        <taxon>Agaricomycotina</taxon>
        <taxon>Agaricomycetes</taxon>
        <taxon>Agaricomycetidae</taxon>
        <taxon>Agaricales</taxon>
        <taxon>Marasmiineae</taxon>
        <taxon>Mycenaceae</taxon>
        <taxon>Roridomyces</taxon>
    </lineage>
</organism>
<comment type="caution">
    <text evidence="1">The sequence shown here is derived from an EMBL/GenBank/DDBJ whole genome shotgun (WGS) entry which is preliminary data.</text>
</comment>
<dbReference type="AlphaFoldDB" id="A0AAD7BAR5"/>
<dbReference type="SUPFAM" id="SSF52047">
    <property type="entry name" value="RNI-like"/>
    <property type="match status" value="1"/>
</dbReference>
<name>A0AAD7BAR5_9AGAR</name>
<keyword evidence="2" id="KW-1185">Reference proteome</keyword>
<evidence type="ECO:0000313" key="2">
    <source>
        <dbReference type="Proteomes" id="UP001221142"/>
    </source>
</evidence>
<proteinExistence type="predicted"/>
<gene>
    <name evidence="1" type="ORF">FB45DRAFT_1035442</name>
</gene>
<accession>A0AAD7BAR5</accession>
<evidence type="ECO:0000313" key="1">
    <source>
        <dbReference type="EMBL" id="KAJ7615454.1"/>
    </source>
</evidence>
<dbReference type="InterPro" id="IPR032675">
    <property type="entry name" value="LRR_dom_sf"/>
</dbReference>
<protein>
    <recommendedName>
        <fullName evidence="3">F-box domain-containing protein</fullName>
    </recommendedName>
</protein>
<dbReference type="Gene3D" id="3.80.10.10">
    <property type="entry name" value="Ribonuclease Inhibitor"/>
    <property type="match status" value="1"/>
</dbReference>
<dbReference type="Proteomes" id="UP001221142">
    <property type="component" value="Unassembled WGS sequence"/>
</dbReference>
<reference evidence="1" key="1">
    <citation type="submission" date="2023-03" db="EMBL/GenBank/DDBJ databases">
        <title>Massive genome expansion in bonnet fungi (Mycena s.s.) driven by repeated elements and novel gene families across ecological guilds.</title>
        <authorList>
            <consortium name="Lawrence Berkeley National Laboratory"/>
            <person name="Harder C.B."/>
            <person name="Miyauchi S."/>
            <person name="Viragh M."/>
            <person name="Kuo A."/>
            <person name="Thoen E."/>
            <person name="Andreopoulos B."/>
            <person name="Lu D."/>
            <person name="Skrede I."/>
            <person name="Drula E."/>
            <person name="Henrissat B."/>
            <person name="Morin E."/>
            <person name="Kohler A."/>
            <person name="Barry K."/>
            <person name="LaButti K."/>
            <person name="Morin E."/>
            <person name="Salamov A."/>
            <person name="Lipzen A."/>
            <person name="Mereny Z."/>
            <person name="Hegedus B."/>
            <person name="Baldrian P."/>
            <person name="Stursova M."/>
            <person name="Weitz H."/>
            <person name="Taylor A."/>
            <person name="Grigoriev I.V."/>
            <person name="Nagy L.G."/>
            <person name="Martin F."/>
            <person name="Kauserud H."/>
        </authorList>
    </citation>
    <scope>NUCLEOTIDE SEQUENCE</scope>
    <source>
        <strain evidence="1">9284</strain>
    </source>
</reference>